<name>A0A923NJJ5_9FIRM</name>
<dbReference type="SUPFAM" id="SSF55073">
    <property type="entry name" value="Nucleotide cyclase"/>
    <property type="match status" value="1"/>
</dbReference>
<evidence type="ECO:0000313" key="3">
    <source>
        <dbReference type="Proteomes" id="UP000602647"/>
    </source>
</evidence>
<dbReference type="GO" id="GO:0043709">
    <property type="term" value="P:cell adhesion involved in single-species biofilm formation"/>
    <property type="evidence" value="ECO:0007669"/>
    <property type="project" value="TreeGrafter"/>
</dbReference>
<gene>
    <name evidence="2" type="ORF">H9L42_04405</name>
</gene>
<keyword evidence="3" id="KW-1185">Reference proteome</keyword>
<dbReference type="GO" id="GO:0052621">
    <property type="term" value="F:diguanylate cyclase activity"/>
    <property type="evidence" value="ECO:0007669"/>
    <property type="project" value="TreeGrafter"/>
</dbReference>
<dbReference type="AlphaFoldDB" id="A0A923NJJ5"/>
<dbReference type="PANTHER" id="PTHR45138">
    <property type="entry name" value="REGULATORY COMPONENTS OF SENSORY TRANSDUCTION SYSTEM"/>
    <property type="match status" value="1"/>
</dbReference>
<dbReference type="InterPro" id="IPR050469">
    <property type="entry name" value="Diguanylate_Cyclase"/>
</dbReference>
<feature type="domain" description="GGDEF" evidence="1">
    <location>
        <begin position="3"/>
        <end position="123"/>
    </location>
</feature>
<dbReference type="CDD" id="cd01949">
    <property type="entry name" value="GGDEF"/>
    <property type="match status" value="1"/>
</dbReference>
<dbReference type="SMART" id="SM00267">
    <property type="entry name" value="GGDEF"/>
    <property type="match status" value="1"/>
</dbReference>
<protein>
    <submittedName>
        <fullName evidence="2">GGDEF domain-containing protein</fullName>
    </submittedName>
</protein>
<dbReference type="InterPro" id="IPR029787">
    <property type="entry name" value="Nucleotide_cyclase"/>
</dbReference>
<accession>A0A923NJJ5</accession>
<dbReference type="InterPro" id="IPR000160">
    <property type="entry name" value="GGDEF_dom"/>
</dbReference>
<reference evidence="2" key="1">
    <citation type="submission" date="2020-08" db="EMBL/GenBank/DDBJ databases">
        <title>Genome public.</title>
        <authorList>
            <person name="Liu C."/>
            <person name="Sun Q."/>
        </authorList>
    </citation>
    <scope>NUCLEOTIDE SEQUENCE</scope>
    <source>
        <strain evidence="2">BX12</strain>
    </source>
</reference>
<dbReference type="PANTHER" id="PTHR45138:SF9">
    <property type="entry name" value="DIGUANYLATE CYCLASE DGCM-RELATED"/>
    <property type="match status" value="1"/>
</dbReference>
<dbReference type="Proteomes" id="UP000602647">
    <property type="component" value="Unassembled WGS sequence"/>
</dbReference>
<sequence length="129" mass="14880">MPMNGAFFMIDLDRFKQINETAEILKFVFCEDDIIGRMGGNEFCVFYTGRNRDEILEAKAAKICEEARKILPVREGKAGTSESIGIAKGYGNEEFSELYRRADRALYVQKFQYGKDGYTIYEQLDEENE</sequence>
<comment type="caution">
    <text evidence="2">The sequence shown here is derived from an EMBL/GenBank/DDBJ whole genome shotgun (WGS) entry which is preliminary data.</text>
</comment>
<dbReference type="RefSeq" id="WP_187302174.1">
    <property type="nucleotide sequence ID" value="NZ_JACRYT010000003.1"/>
</dbReference>
<dbReference type="GO" id="GO:1902201">
    <property type="term" value="P:negative regulation of bacterial-type flagellum-dependent cell motility"/>
    <property type="evidence" value="ECO:0007669"/>
    <property type="project" value="TreeGrafter"/>
</dbReference>
<dbReference type="Gene3D" id="3.30.70.270">
    <property type="match status" value="1"/>
</dbReference>
<organism evidence="2 3">
    <name type="scientific">Zhenpiania hominis</name>
    <dbReference type="NCBI Taxonomy" id="2763644"/>
    <lineage>
        <taxon>Bacteria</taxon>
        <taxon>Bacillati</taxon>
        <taxon>Bacillota</taxon>
        <taxon>Clostridia</taxon>
        <taxon>Peptostreptococcales</taxon>
        <taxon>Anaerovoracaceae</taxon>
        <taxon>Zhenpiania</taxon>
    </lineage>
</organism>
<evidence type="ECO:0000259" key="1">
    <source>
        <dbReference type="PROSITE" id="PS50887"/>
    </source>
</evidence>
<dbReference type="Pfam" id="PF00990">
    <property type="entry name" value="GGDEF"/>
    <property type="match status" value="1"/>
</dbReference>
<dbReference type="InterPro" id="IPR043128">
    <property type="entry name" value="Rev_trsase/Diguanyl_cyclase"/>
</dbReference>
<proteinExistence type="predicted"/>
<dbReference type="PROSITE" id="PS50887">
    <property type="entry name" value="GGDEF"/>
    <property type="match status" value="1"/>
</dbReference>
<dbReference type="NCBIfam" id="TIGR00254">
    <property type="entry name" value="GGDEF"/>
    <property type="match status" value="1"/>
</dbReference>
<dbReference type="GO" id="GO:0005886">
    <property type="term" value="C:plasma membrane"/>
    <property type="evidence" value="ECO:0007669"/>
    <property type="project" value="TreeGrafter"/>
</dbReference>
<dbReference type="EMBL" id="JACRYT010000003">
    <property type="protein sequence ID" value="MBC6679065.1"/>
    <property type="molecule type" value="Genomic_DNA"/>
</dbReference>
<evidence type="ECO:0000313" key="2">
    <source>
        <dbReference type="EMBL" id="MBC6679065.1"/>
    </source>
</evidence>